<evidence type="ECO:0000313" key="1">
    <source>
        <dbReference type="EMBL" id="MDC0672583.1"/>
    </source>
</evidence>
<protein>
    <recommendedName>
        <fullName evidence="3">Lipoprotein</fullName>
    </recommendedName>
</protein>
<sequence length="136" mass="14120">MPTTDPAVARAHAGRHSLALALALVFAFAINLAGCGVADASPQHQAPAAAANPFAGAQPSKQPQALAGRIEERLVAGSYVYLAVRGDDGELRWAVVMGAAPPVGADVALTSTARRTDFHSPRLGRDFAELHFAVIR</sequence>
<comment type="caution">
    <text evidence="1">The sequence shown here is derived from an EMBL/GenBank/DDBJ whole genome shotgun (WGS) entry which is preliminary data.</text>
</comment>
<evidence type="ECO:0008006" key="3">
    <source>
        <dbReference type="Google" id="ProtNLM"/>
    </source>
</evidence>
<evidence type="ECO:0000313" key="2">
    <source>
        <dbReference type="Proteomes" id="UP001217838"/>
    </source>
</evidence>
<dbReference type="EMBL" id="JAQNDN010000019">
    <property type="protein sequence ID" value="MDC0672583.1"/>
    <property type="molecule type" value="Genomic_DNA"/>
</dbReference>
<accession>A0ABT5BEL6</accession>
<gene>
    <name evidence="1" type="ORF">POL58_32835</name>
</gene>
<name>A0ABT5BEL6_9BACT</name>
<keyword evidence="2" id="KW-1185">Reference proteome</keyword>
<organism evidence="1 2">
    <name type="scientific">Nannocystis radixulma</name>
    <dbReference type="NCBI Taxonomy" id="2995305"/>
    <lineage>
        <taxon>Bacteria</taxon>
        <taxon>Pseudomonadati</taxon>
        <taxon>Myxococcota</taxon>
        <taxon>Polyangia</taxon>
        <taxon>Nannocystales</taxon>
        <taxon>Nannocystaceae</taxon>
        <taxon>Nannocystis</taxon>
    </lineage>
</organism>
<proteinExistence type="predicted"/>
<dbReference type="Proteomes" id="UP001217838">
    <property type="component" value="Unassembled WGS sequence"/>
</dbReference>
<reference evidence="1 2" key="1">
    <citation type="submission" date="2022-11" db="EMBL/GenBank/DDBJ databases">
        <title>Minimal conservation of predation-associated metabolite biosynthetic gene clusters underscores biosynthetic potential of Myxococcota including descriptions for ten novel species: Archangium lansinium sp. nov., Myxococcus landrumus sp. nov., Nannocystis bai.</title>
        <authorList>
            <person name="Ahearne A."/>
            <person name="Stevens C."/>
            <person name="Dowd S."/>
        </authorList>
    </citation>
    <scope>NUCLEOTIDE SEQUENCE [LARGE SCALE GENOMIC DNA]</scope>
    <source>
        <strain evidence="1 2">NCELM</strain>
    </source>
</reference>
<dbReference type="RefSeq" id="WP_272004455.1">
    <property type="nucleotide sequence ID" value="NZ_JAQNDN010000019.1"/>
</dbReference>